<keyword evidence="1" id="KW-0472">Membrane</keyword>
<keyword evidence="1" id="KW-1133">Transmembrane helix</keyword>
<name>A0A8S5NYG5_9CAUD</name>
<keyword evidence="1" id="KW-0812">Transmembrane</keyword>
<accession>A0A8S5NYG5</accession>
<dbReference type="EMBL" id="BK015285">
    <property type="protein sequence ID" value="DAD99455.1"/>
    <property type="molecule type" value="Genomic_DNA"/>
</dbReference>
<sequence>MAKKKQNKKHRLEKIAIIVSIINGMTTAICMIYETFFK</sequence>
<reference evidence="2" key="1">
    <citation type="journal article" date="2021" name="Proc. Natl. Acad. Sci. U.S.A.">
        <title>A Catalog of Tens of Thousands of Viruses from Human Metagenomes Reveals Hidden Associations with Chronic Diseases.</title>
        <authorList>
            <person name="Tisza M.J."/>
            <person name="Buck C.B."/>
        </authorList>
    </citation>
    <scope>NUCLEOTIDE SEQUENCE</scope>
    <source>
        <strain evidence="2">CtNU74</strain>
    </source>
</reference>
<feature type="transmembrane region" description="Helical" evidence="1">
    <location>
        <begin position="12"/>
        <end position="36"/>
    </location>
</feature>
<evidence type="ECO:0000256" key="1">
    <source>
        <dbReference type="SAM" id="Phobius"/>
    </source>
</evidence>
<proteinExistence type="predicted"/>
<protein>
    <submittedName>
        <fullName evidence="2">Uncharacterized protein</fullName>
    </submittedName>
</protein>
<organism evidence="2">
    <name type="scientific">Siphoviridae sp. ctNU74</name>
    <dbReference type="NCBI Taxonomy" id="2825471"/>
    <lineage>
        <taxon>Viruses</taxon>
        <taxon>Duplodnaviria</taxon>
        <taxon>Heunggongvirae</taxon>
        <taxon>Uroviricota</taxon>
        <taxon>Caudoviricetes</taxon>
    </lineage>
</organism>
<evidence type="ECO:0000313" key="2">
    <source>
        <dbReference type="EMBL" id="DAD99455.1"/>
    </source>
</evidence>